<keyword evidence="2" id="KW-1185">Reference proteome</keyword>
<sequence>MSLAIIAASTAALQPSIPTLASGRPFPHLSCVAGMASAPPSSALLRASGYEQHLRSKRCHSSLGAHVEAHARALLASLPGQAPPVQDVLHCQATLQDQILASMCLRVAYACSSEPRRAMTIDQTGTSGVATALFLGLHAGVAAPEGLLLVTAADTWSSTFPGTFLPLVAYGDAVGALLLRHADPTRPAPGERAHLLAVVCRPCIGREPFWSKGPVRVRNEICEQLAGVAEEVLSRVGWNAASLDLLLGDPIGPDIGADLVQRLGGCPQRAPQAEGDHAASVALMVNIVSAIEFAQVQDRPVKCLLWTASADGSVAAVALHAFPDAKTTP</sequence>
<dbReference type="GO" id="GO:0016746">
    <property type="term" value="F:acyltransferase activity"/>
    <property type="evidence" value="ECO:0007669"/>
    <property type="project" value="InterPro"/>
</dbReference>
<dbReference type="InterPro" id="IPR016039">
    <property type="entry name" value="Thiolase-like"/>
</dbReference>
<dbReference type="Proteomes" id="UP001302716">
    <property type="component" value="Chromosome"/>
</dbReference>
<proteinExistence type="predicted"/>
<dbReference type="SUPFAM" id="SSF53901">
    <property type="entry name" value="Thiolase-like"/>
    <property type="match status" value="1"/>
</dbReference>
<accession>A0AAU0B6X4</accession>
<dbReference type="AlphaFoldDB" id="A0AAU0B6X4"/>
<dbReference type="RefSeq" id="WP_316693172.1">
    <property type="nucleotide sequence ID" value="NZ_CP103836.1"/>
</dbReference>
<evidence type="ECO:0000313" key="1">
    <source>
        <dbReference type="EMBL" id="WOB47943.1"/>
    </source>
</evidence>
<dbReference type="EMBL" id="CP103836">
    <property type="protein sequence ID" value="WOB47943.1"/>
    <property type="molecule type" value="Genomic_DNA"/>
</dbReference>
<gene>
    <name evidence="1" type="ORF">NYR97_11625</name>
</gene>
<evidence type="ECO:0000313" key="2">
    <source>
        <dbReference type="Proteomes" id="UP001302716"/>
    </source>
</evidence>
<name>A0AAU0B6X4_9XANT</name>
<protein>
    <recommendedName>
        <fullName evidence="3">Beta-ketoacyl-[acyl-carrier-protein] synthase III N-terminal domain-containing protein</fullName>
    </recommendedName>
</protein>
<evidence type="ECO:0008006" key="3">
    <source>
        <dbReference type="Google" id="ProtNLM"/>
    </source>
</evidence>
<reference evidence="1 2" key="1">
    <citation type="submission" date="2022-08" db="EMBL/GenBank/DDBJ databases">
        <title>Whole genome sequencing-based tracing of a 2022 introduction and outbreak of Xanthomonas hortorum pv. pelargonii.</title>
        <authorList>
            <person name="Iruegas-Bocardo F."/>
            <person name="Weisberg A.K."/>
            <person name="Riutta E.R."/>
            <person name="Kilday K."/>
            <person name="Bonkowski J.C."/>
            <person name="Creswell T."/>
            <person name="Daughtrey M.L."/>
            <person name="Rane K."/>
            <person name="Grunwald N.J."/>
            <person name="Chang J.H."/>
            <person name="Putnam M.L."/>
        </authorList>
    </citation>
    <scope>NUCLEOTIDE SEQUENCE [LARGE SCALE GENOMIC DNA]</scope>
    <source>
        <strain evidence="1 2">22-323</strain>
    </source>
</reference>
<organism evidence="1 2">
    <name type="scientific">Xanthomonas hydrangeae</name>
    <dbReference type="NCBI Taxonomy" id="2775159"/>
    <lineage>
        <taxon>Bacteria</taxon>
        <taxon>Pseudomonadati</taxon>
        <taxon>Pseudomonadota</taxon>
        <taxon>Gammaproteobacteria</taxon>
        <taxon>Lysobacterales</taxon>
        <taxon>Lysobacteraceae</taxon>
        <taxon>Xanthomonas</taxon>
    </lineage>
</organism>